<dbReference type="Pfam" id="PF09925">
    <property type="entry name" value="DUF2157"/>
    <property type="match status" value="1"/>
</dbReference>
<name>A0A078MF57_9BACL</name>
<protein>
    <recommendedName>
        <fullName evidence="2">DUF2157 domain-containing protein</fullName>
    </recommendedName>
</protein>
<feature type="transmembrane region" description="Helical" evidence="1">
    <location>
        <begin position="328"/>
        <end position="345"/>
    </location>
</feature>
<feature type="transmembrane region" description="Helical" evidence="1">
    <location>
        <begin position="222"/>
        <end position="240"/>
    </location>
</feature>
<feature type="transmembrane region" description="Helical" evidence="1">
    <location>
        <begin position="127"/>
        <end position="147"/>
    </location>
</feature>
<dbReference type="PATRIC" id="fig|1461583.4.peg.1726"/>
<feature type="transmembrane region" description="Helical" evidence="1">
    <location>
        <begin position="199"/>
        <end position="216"/>
    </location>
</feature>
<feature type="transmembrane region" description="Helical" evidence="1">
    <location>
        <begin position="43"/>
        <end position="65"/>
    </location>
</feature>
<feature type="domain" description="DUF2157" evidence="2">
    <location>
        <begin position="19"/>
        <end position="151"/>
    </location>
</feature>
<dbReference type="EMBL" id="LN483075">
    <property type="protein sequence ID" value="CEA04062.1"/>
    <property type="molecule type" value="Genomic_DNA"/>
</dbReference>
<feature type="transmembrane region" description="Helical" evidence="1">
    <location>
        <begin position="277"/>
        <end position="298"/>
    </location>
</feature>
<feature type="transmembrane region" description="Helical" evidence="1">
    <location>
        <begin position="71"/>
        <end position="93"/>
    </location>
</feature>
<keyword evidence="1" id="KW-0472">Membrane</keyword>
<feature type="transmembrane region" description="Helical" evidence="1">
    <location>
        <begin position="175"/>
        <end position="192"/>
    </location>
</feature>
<dbReference type="HOGENOM" id="CLU_055073_0_0_9"/>
<keyword evidence="1" id="KW-1133">Transmembrane helix</keyword>
<dbReference type="AlphaFoldDB" id="A0A078MF57"/>
<dbReference type="InterPro" id="IPR018677">
    <property type="entry name" value="DUF2157"/>
</dbReference>
<gene>
    <name evidence="3" type="ORF">BN1050_01800</name>
</gene>
<sequence length="356" mass="39934">MKIITQKHFDDMMEELTYLEQQHVISAEQIQAAKQHYQVKPPLSILSIILTVGAILIGIGVLIAVSTNWMYLAAITKFTILIGATVTSYVLAFSLQTKFERTSRALYYVAVFIAGASLYFIEGLYTNMVNFTTTALLWALIIAPLAYFLRDVFLSLLFAVAVFIATVNYYDASLFYISSLLPFIGALVWFNMRKLRNNALLLVAVVALTIMWLTTFGDYFNAPAYSVLLVVFGFGLTLFFTRSAQHATLTRWLGTALLSFTGAMLMSDFSWQSLHQTTATTLSIIFTIGFAVLAFSLLRTAHLQAIVLIAVLIITVYTNYTFDLIPKSVFFVVAGLLLIGFGYWFERTRREVDSID</sequence>
<feature type="transmembrane region" description="Helical" evidence="1">
    <location>
        <begin position="152"/>
        <end position="169"/>
    </location>
</feature>
<feature type="transmembrane region" description="Helical" evidence="1">
    <location>
        <begin position="252"/>
        <end position="271"/>
    </location>
</feature>
<feature type="transmembrane region" description="Helical" evidence="1">
    <location>
        <begin position="305"/>
        <end position="322"/>
    </location>
</feature>
<keyword evidence="1" id="KW-0812">Transmembrane</keyword>
<evidence type="ECO:0000313" key="3">
    <source>
        <dbReference type="EMBL" id="CEA04062.1"/>
    </source>
</evidence>
<proteinExistence type="predicted"/>
<organism evidence="3">
    <name type="scientific">Metalysinibacillus saudimassiliensis</name>
    <dbReference type="NCBI Taxonomy" id="1461583"/>
    <lineage>
        <taxon>Bacteria</taxon>
        <taxon>Bacillati</taxon>
        <taxon>Bacillota</taxon>
        <taxon>Bacilli</taxon>
        <taxon>Bacillales</taxon>
        <taxon>Caryophanaceae</taxon>
        <taxon>Metalysinibacillus</taxon>
    </lineage>
</organism>
<evidence type="ECO:0000256" key="1">
    <source>
        <dbReference type="SAM" id="Phobius"/>
    </source>
</evidence>
<reference evidence="3" key="1">
    <citation type="submission" date="2014-07" db="EMBL/GenBank/DDBJ databases">
        <authorList>
            <person name="Urmite Genomes Urmite Genomes"/>
        </authorList>
    </citation>
    <scope>NUCLEOTIDE SEQUENCE</scope>
    <source>
        <strain evidence="3">13S34_air</strain>
    </source>
</reference>
<feature type="transmembrane region" description="Helical" evidence="1">
    <location>
        <begin position="105"/>
        <end position="121"/>
    </location>
</feature>
<accession>A0A078MF57</accession>
<evidence type="ECO:0000259" key="2">
    <source>
        <dbReference type="Pfam" id="PF09925"/>
    </source>
</evidence>